<dbReference type="Pfam" id="PF13635">
    <property type="entry name" value="DUF4143"/>
    <property type="match status" value="1"/>
</dbReference>
<dbReference type="InterPro" id="IPR027417">
    <property type="entry name" value="P-loop_NTPase"/>
</dbReference>
<name>A0A9D9N996_9BACT</name>
<keyword evidence="3" id="KW-0547">Nucleotide-binding</keyword>
<feature type="domain" description="DUF4143" evidence="2">
    <location>
        <begin position="202"/>
        <end position="368"/>
    </location>
</feature>
<protein>
    <submittedName>
        <fullName evidence="3">ATP-binding protein</fullName>
    </submittedName>
</protein>
<evidence type="ECO:0000259" key="2">
    <source>
        <dbReference type="Pfam" id="PF13635"/>
    </source>
</evidence>
<reference evidence="3" key="2">
    <citation type="journal article" date="2021" name="PeerJ">
        <title>Extensive microbial diversity within the chicken gut microbiome revealed by metagenomics and culture.</title>
        <authorList>
            <person name="Gilroy R."/>
            <person name="Ravi A."/>
            <person name="Getino M."/>
            <person name="Pursley I."/>
            <person name="Horton D.L."/>
            <person name="Alikhan N.F."/>
            <person name="Baker D."/>
            <person name="Gharbi K."/>
            <person name="Hall N."/>
            <person name="Watson M."/>
            <person name="Adriaenssens E.M."/>
            <person name="Foster-Nyarko E."/>
            <person name="Jarju S."/>
            <person name="Secka A."/>
            <person name="Antonio M."/>
            <person name="Oren A."/>
            <person name="Chaudhuri R.R."/>
            <person name="La Ragione R."/>
            <person name="Hildebrand F."/>
            <person name="Pallen M.J."/>
        </authorList>
    </citation>
    <scope>NUCLEOTIDE SEQUENCE</scope>
    <source>
        <strain evidence="3">10037</strain>
    </source>
</reference>
<evidence type="ECO:0000313" key="4">
    <source>
        <dbReference type="Proteomes" id="UP000823597"/>
    </source>
</evidence>
<dbReference type="GO" id="GO:0005524">
    <property type="term" value="F:ATP binding"/>
    <property type="evidence" value="ECO:0007669"/>
    <property type="project" value="UniProtKB-KW"/>
</dbReference>
<dbReference type="SUPFAM" id="SSF52540">
    <property type="entry name" value="P-loop containing nucleoside triphosphate hydrolases"/>
    <property type="match status" value="1"/>
</dbReference>
<dbReference type="EMBL" id="JADIME010000038">
    <property type="protein sequence ID" value="MBO8465106.1"/>
    <property type="molecule type" value="Genomic_DNA"/>
</dbReference>
<evidence type="ECO:0000313" key="3">
    <source>
        <dbReference type="EMBL" id="MBO8465106.1"/>
    </source>
</evidence>
<dbReference type="InterPro" id="IPR025420">
    <property type="entry name" value="DUF4143"/>
</dbReference>
<keyword evidence="3" id="KW-0067">ATP-binding</keyword>
<organism evidence="3 4">
    <name type="scientific">Candidatus Merdivivens pullistercoris</name>
    <dbReference type="NCBI Taxonomy" id="2840873"/>
    <lineage>
        <taxon>Bacteria</taxon>
        <taxon>Pseudomonadati</taxon>
        <taxon>Bacteroidota</taxon>
        <taxon>Bacteroidia</taxon>
        <taxon>Bacteroidales</taxon>
        <taxon>Muribaculaceae</taxon>
        <taxon>Muribaculaceae incertae sedis</taxon>
        <taxon>Candidatus Merdivivens</taxon>
    </lineage>
</organism>
<reference evidence="3" key="1">
    <citation type="submission" date="2020-10" db="EMBL/GenBank/DDBJ databases">
        <authorList>
            <person name="Gilroy R."/>
        </authorList>
    </citation>
    <scope>NUCLEOTIDE SEQUENCE</scope>
    <source>
        <strain evidence="3">10037</strain>
    </source>
</reference>
<comment type="caution">
    <text evidence="3">The sequence shown here is derived from an EMBL/GenBank/DDBJ whole genome shotgun (WGS) entry which is preliminary data.</text>
</comment>
<feature type="domain" description="AAA" evidence="1">
    <location>
        <begin position="22"/>
        <end position="138"/>
    </location>
</feature>
<accession>A0A9D9N996</accession>
<dbReference type="InterPro" id="IPR041682">
    <property type="entry name" value="AAA_14"/>
</dbReference>
<proteinExistence type="predicted"/>
<gene>
    <name evidence="3" type="ORF">IAB93_03810</name>
</gene>
<dbReference type="AlphaFoldDB" id="A0A9D9N996"/>
<dbReference type="Pfam" id="PF13173">
    <property type="entry name" value="AAA_14"/>
    <property type="match status" value="1"/>
</dbReference>
<sequence length="426" mass="46929">MATNYRPRIADRLLARKLAGKGAVLVEGAKWCGKTTTAEQIAKSVLYMSETGKMEQNRQLAKINPSLLLKGEKPRLIDEWQIAPALWDSIRFDVDHAPDALGRFILTGSSVPADMSEVVHSGTGRMGWLRMRPMSLWESGDSTGEVSLENLFKTPLSIEGVSVADFGKIAFLACRGGWPLAVDMDGEIALDQAFDYIEAVEKRDISQADGINRDPSRTHRLLRSYARHQGTQASYGTIRADLVANESDDLSEDTIASYISALKKIFVIEDSEAWNPNLRSRSAIRTSDTRYFTDPSIATAVLGLGPADLINDLETFGLVFETLCVRDLRVYAEALNGKVYHFRDRNGLECDAVIHLRNGSYGLVEVKLGGDELIDAGVKTLKELSGKIDTGRMKQPSFLMVLTASGPYAYRREDGVYVVPAGCLKD</sequence>
<dbReference type="PANTHER" id="PTHR43566">
    <property type="entry name" value="CONSERVED PROTEIN"/>
    <property type="match status" value="1"/>
</dbReference>
<evidence type="ECO:0000259" key="1">
    <source>
        <dbReference type="Pfam" id="PF13173"/>
    </source>
</evidence>
<dbReference type="Proteomes" id="UP000823597">
    <property type="component" value="Unassembled WGS sequence"/>
</dbReference>
<dbReference type="PANTHER" id="PTHR43566:SF2">
    <property type="entry name" value="DUF4143 DOMAIN-CONTAINING PROTEIN"/>
    <property type="match status" value="1"/>
</dbReference>